<proteinExistence type="predicted"/>
<dbReference type="AlphaFoldDB" id="A0A8R1IH64"/>
<reference evidence="2" key="1">
    <citation type="submission" date="2010-08" db="EMBL/GenBank/DDBJ databases">
        <authorList>
            <consortium name="Caenorhabditis japonica Sequencing Consortium"/>
            <person name="Wilson R.K."/>
        </authorList>
    </citation>
    <scope>NUCLEOTIDE SEQUENCE [LARGE SCALE GENOMIC DNA]</scope>
    <source>
        <strain evidence="2">DF5081</strain>
    </source>
</reference>
<dbReference type="Proteomes" id="UP000005237">
    <property type="component" value="Unassembled WGS sequence"/>
</dbReference>
<name>A0A8R1IH64_CAEJA</name>
<organism evidence="1 2">
    <name type="scientific">Caenorhabditis japonica</name>
    <dbReference type="NCBI Taxonomy" id="281687"/>
    <lineage>
        <taxon>Eukaryota</taxon>
        <taxon>Metazoa</taxon>
        <taxon>Ecdysozoa</taxon>
        <taxon>Nematoda</taxon>
        <taxon>Chromadorea</taxon>
        <taxon>Rhabditida</taxon>
        <taxon>Rhabditina</taxon>
        <taxon>Rhabditomorpha</taxon>
        <taxon>Rhabditoidea</taxon>
        <taxon>Rhabditidae</taxon>
        <taxon>Peloderinae</taxon>
        <taxon>Caenorhabditis</taxon>
    </lineage>
</organism>
<evidence type="ECO:0000313" key="1">
    <source>
        <dbReference type="EnsemblMetazoa" id="CJA31273.1"/>
    </source>
</evidence>
<accession>A0A8R1IH64</accession>
<protein>
    <submittedName>
        <fullName evidence="1">Uncharacterized protein</fullName>
    </submittedName>
</protein>
<keyword evidence="2" id="KW-1185">Reference proteome</keyword>
<evidence type="ECO:0000313" key="2">
    <source>
        <dbReference type="Proteomes" id="UP000005237"/>
    </source>
</evidence>
<reference evidence="1" key="2">
    <citation type="submission" date="2022-06" db="UniProtKB">
        <authorList>
            <consortium name="EnsemblMetazoa"/>
        </authorList>
    </citation>
    <scope>IDENTIFICATION</scope>
    <source>
        <strain evidence="1">DF5081</strain>
    </source>
</reference>
<dbReference type="EnsemblMetazoa" id="CJA31273.1">
    <property type="protein sequence ID" value="CJA31273.1"/>
    <property type="gene ID" value="WBGene00207120"/>
</dbReference>
<sequence>MSYTLLMKKKYNKTKGMYDISYLTFQNLSNLLVAHLFETTQTELIALEYLEKIRCYFEEREAKFQAAILEHFPIFYYWY</sequence>